<evidence type="ECO:0000256" key="4">
    <source>
        <dbReference type="ARBA" id="ARBA00022832"/>
    </source>
</evidence>
<dbReference type="RefSeq" id="WP_066523233.1">
    <property type="nucleotide sequence ID" value="NZ_CABMOF010000014.1"/>
</dbReference>
<comment type="subcellular location">
    <subcellularLocation>
        <location evidence="7">Cytoplasm</location>
    </subcellularLocation>
</comment>
<accession>A0A136Q7Y2</accession>
<feature type="domain" description="Carrier" evidence="8">
    <location>
        <begin position="1"/>
        <end position="76"/>
    </location>
</feature>
<dbReference type="GO" id="GO:0009245">
    <property type="term" value="P:lipid A biosynthetic process"/>
    <property type="evidence" value="ECO:0007669"/>
    <property type="project" value="TreeGrafter"/>
</dbReference>
<keyword evidence="4 7" id="KW-0276">Fatty acid metabolism</keyword>
<evidence type="ECO:0000256" key="6">
    <source>
        <dbReference type="ARBA" id="ARBA00023160"/>
    </source>
</evidence>
<dbReference type="InterPro" id="IPR009081">
    <property type="entry name" value="PP-bd_ACP"/>
</dbReference>
<reference evidence="10" key="1">
    <citation type="submission" date="2016-02" db="EMBL/GenBank/DDBJ databases">
        <authorList>
            <person name="Mitreva M."/>
            <person name="Pepin K.H."/>
            <person name="Mihindukulasuriya K.A."/>
            <person name="Fulton R."/>
            <person name="Fronick C."/>
            <person name="O'Laughlin M."/>
            <person name="Miner T."/>
            <person name="Herter B."/>
            <person name="Rosa B.A."/>
            <person name="Cordes M."/>
            <person name="Tomlinson C."/>
            <person name="Wollam A."/>
            <person name="Palsikar V.B."/>
            <person name="Mardis E.R."/>
            <person name="Wilson R.K."/>
        </authorList>
    </citation>
    <scope>NUCLEOTIDE SEQUENCE [LARGE SCALE GENOMIC DNA]</scope>
    <source>
        <strain evidence="10">DSM 22607</strain>
    </source>
</reference>
<keyword evidence="6 7" id="KW-0275">Fatty acid biosynthesis</keyword>
<evidence type="ECO:0000256" key="2">
    <source>
        <dbReference type="ARBA" id="ARBA00022516"/>
    </source>
</evidence>
<evidence type="ECO:0000256" key="7">
    <source>
        <dbReference type="HAMAP-Rule" id="MF_01217"/>
    </source>
</evidence>
<proteinExistence type="inferred from homology"/>
<evidence type="ECO:0000256" key="5">
    <source>
        <dbReference type="ARBA" id="ARBA00023098"/>
    </source>
</evidence>
<dbReference type="PANTHER" id="PTHR20863">
    <property type="entry name" value="ACYL CARRIER PROTEIN"/>
    <property type="match status" value="1"/>
</dbReference>
<keyword evidence="5 7" id="KW-0443">Lipid metabolism</keyword>
<keyword evidence="7" id="KW-0963">Cytoplasm</keyword>
<dbReference type="SUPFAM" id="SSF47336">
    <property type="entry name" value="ACP-like"/>
    <property type="match status" value="1"/>
</dbReference>
<gene>
    <name evidence="7" type="primary">acpP</name>
    <name evidence="9" type="ORF">HMPREF3293_00337</name>
</gene>
<dbReference type="UniPathway" id="UPA00094"/>
<dbReference type="STRING" id="626937.HMPREF3293_00337"/>
<keyword evidence="2 7" id="KW-0444">Lipid biosynthesis</keyword>
<comment type="function">
    <text evidence="7">Carrier of the growing fatty acid chain in fatty acid biosynthesis.</text>
</comment>
<dbReference type="PROSITE" id="PS50075">
    <property type="entry name" value="CARRIER"/>
    <property type="match status" value="1"/>
</dbReference>
<dbReference type="Gene3D" id="1.10.1200.10">
    <property type="entry name" value="ACP-like"/>
    <property type="match status" value="1"/>
</dbReference>
<evidence type="ECO:0000313" key="10">
    <source>
        <dbReference type="Proteomes" id="UP000070366"/>
    </source>
</evidence>
<sequence>MTDLSEVRKLLAEYSTCEISEITPEKRLTSDLELDSFSLLDAVAACEDHFRLSIPDEDLRRLDTVQDVVDYINAKAK</sequence>
<dbReference type="EMBL" id="LSZW01000030">
    <property type="protein sequence ID" value="KXK66791.1"/>
    <property type="molecule type" value="Genomic_DNA"/>
</dbReference>
<dbReference type="InterPro" id="IPR003231">
    <property type="entry name" value="ACP"/>
</dbReference>
<dbReference type="Pfam" id="PF00550">
    <property type="entry name" value="PP-binding"/>
    <property type="match status" value="1"/>
</dbReference>
<evidence type="ECO:0000313" key="9">
    <source>
        <dbReference type="EMBL" id="KXK66791.1"/>
    </source>
</evidence>
<evidence type="ECO:0000256" key="3">
    <source>
        <dbReference type="ARBA" id="ARBA00022553"/>
    </source>
</evidence>
<comment type="pathway">
    <text evidence="7">Lipid metabolism; fatty acid biosynthesis.</text>
</comment>
<name>A0A136Q7Y2_9FIRM</name>
<keyword evidence="10" id="KW-1185">Reference proteome</keyword>
<dbReference type="KEGG" id="cmiu:B1H56_09380"/>
<dbReference type="GO" id="GO:0016020">
    <property type="term" value="C:membrane"/>
    <property type="evidence" value="ECO:0007669"/>
    <property type="project" value="GOC"/>
</dbReference>
<comment type="caution">
    <text evidence="9">The sequence shown here is derived from an EMBL/GenBank/DDBJ whole genome shotgun (WGS) entry which is preliminary data.</text>
</comment>
<keyword evidence="3 7" id="KW-0597">Phosphoprotein</keyword>
<dbReference type="HAMAP" id="MF_01217">
    <property type="entry name" value="Acyl_carrier"/>
    <property type="match status" value="1"/>
</dbReference>
<protein>
    <recommendedName>
        <fullName evidence="7">Acyl carrier protein</fullName>
        <shortName evidence="7">ACP</shortName>
    </recommendedName>
</protein>
<comment type="PTM">
    <text evidence="7">4'-phosphopantetheine is transferred from CoA to a specific serine of apo-ACP by AcpS. This modification is essential for activity because fatty acids are bound in thioester linkage to the sulfhydryl of the prosthetic group.</text>
</comment>
<dbReference type="Proteomes" id="UP000070366">
    <property type="component" value="Unassembled WGS sequence"/>
</dbReference>
<dbReference type="AlphaFoldDB" id="A0A136Q7Y2"/>
<dbReference type="OrthoDB" id="9804551at2"/>
<dbReference type="InterPro" id="IPR036736">
    <property type="entry name" value="ACP-like_sf"/>
</dbReference>
<feature type="modified residue" description="O-(pantetheine 4'-phosphoryl)serine" evidence="7">
    <location>
        <position position="36"/>
    </location>
</feature>
<evidence type="ECO:0000256" key="1">
    <source>
        <dbReference type="ARBA" id="ARBA00022450"/>
    </source>
</evidence>
<dbReference type="GO" id="GO:0000036">
    <property type="term" value="F:acyl carrier activity"/>
    <property type="evidence" value="ECO:0007669"/>
    <property type="project" value="UniProtKB-UniRule"/>
</dbReference>
<keyword evidence="1 7" id="KW-0596">Phosphopantetheine</keyword>
<dbReference type="GO" id="GO:0005829">
    <property type="term" value="C:cytosol"/>
    <property type="evidence" value="ECO:0007669"/>
    <property type="project" value="TreeGrafter"/>
</dbReference>
<evidence type="ECO:0000259" key="8">
    <source>
        <dbReference type="PROSITE" id="PS50075"/>
    </source>
</evidence>
<dbReference type="PANTHER" id="PTHR20863:SF76">
    <property type="entry name" value="CARRIER DOMAIN-CONTAINING PROTEIN"/>
    <property type="match status" value="1"/>
</dbReference>
<dbReference type="GO" id="GO:0000035">
    <property type="term" value="F:acyl binding"/>
    <property type="evidence" value="ECO:0007669"/>
    <property type="project" value="TreeGrafter"/>
</dbReference>
<organism evidence="9 10">
    <name type="scientific">Christensenella minuta</name>
    <dbReference type="NCBI Taxonomy" id="626937"/>
    <lineage>
        <taxon>Bacteria</taxon>
        <taxon>Bacillati</taxon>
        <taxon>Bacillota</taxon>
        <taxon>Clostridia</taxon>
        <taxon>Christensenellales</taxon>
        <taxon>Christensenellaceae</taxon>
        <taxon>Christensenella</taxon>
    </lineage>
</organism>
<comment type="similarity">
    <text evidence="7">Belongs to the acyl carrier protein (ACP) family.</text>
</comment>